<sequence length="601" mass="67226">MADWLGSKLKPESRYHSIPGSDTLTHDRGKAHVIFHMKDVGMGPGFGDRLRKGLDDFLKALEANPKDHVIGLDHVPTIPKAIYGNAPAGALLGDFDDLIKAIKVGKTQLLHVDTLKKDIGETGFGTAGLPEMRQYVQRAVGYVHDVRARNWLSLARTDPVWNWSKRLSLRDGMEEWNKGIATRIHELNMAYDCLAAQGRSTGEVGGLGDQAQTYYHDCFKAVYRMSPQEATELVRHAALRGEDHASLPGYRKAMHLHVNKWDAYVNWRSYFVAHGRRQSRLRDQGQGSSWNPEDRHALDKKYWTVLQHIAPYSDAYIEVVYAMAKSLQRAPDDLVNFYRLHDAANQREAELVRVLGQIAFTNDLAEKNPNFAPEFYKARYYVQQHDQWAGNAERSKPFDVFRSMLPTEHHRLPGARTMPVALFVEETRLYNQSTVKADLLQGINLDIDGALAPTLPVPPAPWGQPARPLNTPTSFANVAKTSSVAPAPAPRGMMALGRGRGRGGGPQPQQGGTSRKRKTVSLWDQEDQDGLFSETSDEDQEDTVANRVIKRYRPLWMRNGSQRQGNAAAGADSETSSMKRGASPEFESQDGNVKRKRTIAT</sequence>
<dbReference type="EMBL" id="JAPCWZ010000006">
    <property type="protein sequence ID" value="KAK8859335.1"/>
    <property type="molecule type" value="Genomic_DNA"/>
</dbReference>
<feature type="region of interest" description="Disordered" evidence="1">
    <location>
        <begin position="481"/>
        <end position="522"/>
    </location>
</feature>
<proteinExistence type="predicted"/>
<evidence type="ECO:0000313" key="3">
    <source>
        <dbReference type="Proteomes" id="UP001390339"/>
    </source>
</evidence>
<keyword evidence="3" id="KW-1185">Reference proteome</keyword>
<evidence type="ECO:0000313" key="2">
    <source>
        <dbReference type="EMBL" id="KAK8859335.1"/>
    </source>
</evidence>
<comment type="caution">
    <text evidence="2">The sequence shown here is derived from an EMBL/GenBank/DDBJ whole genome shotgun (WGS) entry which is preliminary data.</text>
</comment>
<protein>
    <submittedName>
        <fullName evidence="2">Uncharacterized protein</fullName>
    </submittedName>
</protein>
<name>A0ABR2IAD4_9PEZI</name>
<dbReference type="Proteomes" id="UP001390339">
    <property type="component" value="Unassembled WGS sequence"/>
</dbReference>
<feature type="region of interest" description="Disordered" evidence="1">
    <location>
        <begin position="556"/>
        <end position="601"/>
    </location>
</feature>
<reference evidence="2 3" key="1">
    <citation type="journal article" date="2024" name="IMA Fungus">
        <title>Apiospora arundinis, a panoply of carbohydrate-active enzymes and secondary metabolites.</title>
        <authorList>
            <person name="Sorensen T."/>
            <person name="Petersen C."/>
            <person name="Muurmann A.T."/>
            <person name="Christiansen J.V."/>
            <person name="Brundto M.L."/>
            <person name="Overgaard C.K."/>
            <person name="Boysen A.T."/>
            <person name="Wollenberg R.D."/>
            <person name="Larsen T.O."/>
            <person name="Sorensen J.L."/>
            <person name="Nielsen K.L."/>
            <person name="Sondergaard T.E."/>
        </authorList>
    </citation>
    <scope>NUCLEOTIDE SEQUENCE [LARGE SCALE GENOMIC DNA]</scope>
    <source>
        <strain evidence="2 3">AAU 773</strain>
    </source>
</reference>
<gene>
    <name evidence="2" type="ORF">PGQ11_010069</name>
</gene>
<evidence type="ECO:0000256" key="1">
    <source>
        <dbReference type="SAM" id="MobiDB-lite"/>
    </source>
</evidence>
<organism evidence="2 3">
    <name type="scientific">Apiospora arundinis</name>
    <dbReference type="NCBI Taxonomy" id="335852"/>
    <lineage>
        <taxon>Eukaryota</taxon>
        <taxon>Fungi</taxon>
        <taxon>Dikarya</taxon>
        <taxon>Ascomycota</taxon>
        <taxon>Pezizomycotina</taxon>
        <taxon>Sordariomycetes</taxon>
        <taxon>Xylariomycetidae</taxon>
        <taxon>Amphisphaeriales</taxon>
        <taxon>Apiosporaceae</taxon>
        <taxon>Apiospora</taxon>
    </lineage>
</organism>
<accession>A0ABR2IAD4</accession>